<protein>
    <submittedName>
        <fullName evidence="1">Uncharacterized protein</fullName>
    </submittedName>
</protein>
<proteinExistence type="predicted"/>
<dbReference type="Proteomes" id="UP000324222">
    <property type="component" value="Unassembled WGS sequence"/>
</dbReference>
<dbReference type="AlphaFoldDB" id="A0A5B7HD78"/>
<reference evidence="1 2" key="1">
    <citation type="submission" date="2019-05" db="EMBL/GenBank/DDBJ databases">
        <title>Another draft genome of Portunus trituberculatus and its Hox gene families provides insights of decapod evolution.</title>
        <authorList>
            <person name="Jeong J.-H."/>
            <person name="Song I."/>
            <person name="Kim S."/>
            <person name="Choi T."/>
            <person name="Kim D."/>
            <person name="Ryu S."/>
            <person name="Kim W."/>
        </authorList>
    </citation>
    <scope>NUCLEOTIDE SEQUENCE [LARGE SCALE GENOMIC DNA]</scope>
    <source>
        <tissue evidence="1">Muscle</tissue>
    </source>
</reference>
<dbReference type="EMBL" id="VSRR010028807">
    <property type="protein sequence ID" value="MPC69052.1"/>
    <property type="molecule type" value="Genomic_DNA"/>
</dbReference>
<comment type="caution">
    <text evidence="1">The sequence shown here is derived from an EMBL/GenBank/DDBJ whole genome shotgun (WGS) entry which is preliminary data.</text>
</comment>
<name>A0A5B7HD78_PORTR</name>
<keyword evidence="2" id="KW-1185">Reference proteome</keyword>
<evidence type="ECO:0000313" key="1">
    <source>
        <dbReference type="EMBL" id="MPC69052.1"/>
    </source>
</evidence>
<organism evidence="1 2">
    <name type="scientific">Portunus trituberculatus</name>
    <name type="common">Swimming crab</name>
    <name type="synonym">Neptunus trituberculatus</name>
    <dbReference type="NCBI Taxonomy" id="210409"/>
    <lineage>
        <taxon>Eukaryota</taxon>
        <taxon>Metazoa</taxon>
        <taxon>Ecdysozoa</taxon>
        <taxon>Arthropoda</taxon>
        <taxon>Crustacea</taxon>
        <taxon>Multicrustacea</taxon>
        <taxon>Malacostraca</taxon>
        <taxon>Eumalacostraca</taxon>
        <taxon>Eucarida</taxon>
        <taxon>Decapoda</taxon>
        <taxon>Pleocyemata</taxon>
        <taxon>Brachyura</taxon>
        <taxon>Eubrachyura</taxon>
        <taxon>Portunoidea</taxon>
        <taxon>Portunidae</taxon>
        <taxon>Portuninae</taxon>
        <taxon>Portunus</taxon>
    </lineage>
</organism>
<sequence>MVLVWTFPIGAVFSTHTSPMLPPTASLPPVSLKGRSHSPLTPLGWMVWLRLWLSHFKKTIGEVPGYRCNPNKAIAGGCRIRNDLPFETLHPFCVHQGESICTVPADQETGF</sequence>
<accession>A0A5B7HD78</accession>
<evidence type="ECO:0000313" key="2">
    <source>
        <dbReference type="Proteomes" id="UP000324222"/>
    </source>
</evidence>
<gene>
    <name evidence="1" type="ORF">E2C01_063265</name>
</gene>